<dbReference type="InterPro" id="IPR042128">
    <property type="entry name" value="NuoE_dom"/>
</dbReference>
<keyword evidence="3 7" id="KW-0479">Metal-binding</keyword>
<dbReference type="GO" id="GO:0051537">
    <property type="term" value="F:2 iron, 2 sulfur cluster binding"/>
    <property type="evidence" value="ECO:0007669"/>
    <property type="project" value="UniProtKB-KW"/>
</dbReference>
<evidence type="ECO:0000256" key="4">
    <source>
        <dbReference type="ARBA" id="ARBA00023004"/>
    </source>
</evidence>
<reference evidence="8 9" key="1">
    <citation type="submission" date="2020-05" db="EMBL/GenBank/DDBJ databases">
        <title>Complete genome of Desulfobulbus oligotrophicus.</title>
        <authorList>
            <person name="Podar M."/>
        </authorList>
    </citation>
    <scope>NUCLEOTIDE SEQUENCE [LARGE SCALE GENOMIC DNA]</scope>
    <source>
        <strain evidence="8 9">Prop6</strain>
    </source>
</reference>
<proteinExistence type="inferred from homology"/>
<comment type="cofactor">
    <cofactor evidence="7">
        <name>[2Fe-2S] cluster</name>
        <dbReference type="ChEBI" id="CHEBI:190135"/>
    </cofactor>
    <text evidence="7">Binds 1 [2Fe-2S] cluster.</text>
</comment>
<dbReference type="RefSeq" id="WP_199262852.1">
    <property type="nucleotide sequence ID" value="NZ_CP054140.1"/>
</dbReference>
<name>A0A7T5VF08_9BACT</name>
<evidence type="ECO:0000256" key="2">
    <source>
        <dbReference type="ARBA" id="ARBA00022714"/>
    </source>
</evidence>
<evidence type="ECO:0000256" key="5">
    <source>
        <dbReference type="ARBA" id="ARBA00023014"/>
    </source>
</evidence>
<dbReference type="CDD" id="cd03064">
    <property type="entry name" value="TRX_Fd_NuoE"/>
    <property type="match status" value="1"/>
</dbReference>
<feature type="binding site" evidence="7">
    <location>
        <position position="92"/>
    </location>
    <ligand>
        <name>[2Fe-2S] cluster</name>
        <dbReference type="ChEBI" id="CHEBI:190135"/>
    </ligand>
</feature>
<sequence>MPTVTRQPIDDRRWQRIVQTMQRHNNRPDALIETLHTVQDIYGYLDSTILSAVANHLKIPPARVFGVATFYNHFSLKPKGDHTLVICTGTACHVKGNDQVLAWMHEHHHLAPGETSADNRLSLVEARCVGACALAPVILCDGVLTGRKTFEETTMVIEEWLGNAS</sequence>
<comment type="cofactor">
    <cofactor evidence="6">
        <name>[2Fe-2S] cluster</name>
        <dbReference type="ChEBI" id="CHEBI:190135"/>
    </cofactor>
</comment>
<keyword evidence="2 7" id="KW-0001">2Fe-2S</keyword>
<feature type="binding site" evidence="7">
    <location>
        <position position="87"/>
    </location>
    <ligand>
        <name>[2Fe-2S] cluster</name>
        <dbReference type="ChEBI" id="CHEBI:190135"/>
    </ligand>
</feature>
<accession>A0A7T5VF08</accession>
<evidence type="ECO:0000256" key="1">
    <source>
        <dbReference type="ARBA" id="ARBA00010643"/>
    </source>
</evidence>
<dbReference type="GO" id="GO:0016491">
    <property type="term" value="F:oxidoreductase activity"/>
    <property type="evidence" value="ECO:0007669"/>
    <property type="project" value="InterPro"/>
</dbReference>
<dbReference type="InterPro" id="IPR041921">
    <property type="entry name" value="NuoE_N"/>
</dbReference>
<evidence type="ECO:0000256" key="7">
    <source>
        <dbReference type="PIRSR" id="PIRSR000216-1"/>
    </source>
</evidence>
<evidence type="ECO:0000256" key="3">
    <source>
        <dbReference type="ARBA" id="ARBA00022723"/>
    </source>
</evidence>
<dbReference type="InterPro" id="IPR028431">
    <property type="entry name" value="NADP_DH_HndA-like"/>
</dbReference>
<dbReference type="GO" id="GO:0046872">
    <property type="term" value="F:metal ion binding"/>
    <property type="evidence" value="ECO:0007669"/>
    <property type="project" value="UniProtKB-KW"/>
</dbReference>
<dbReference type="EMBL" id="CP054140">
    <property type="protein sequence ID" value="QQG66572.1"/>
    <property type="molecule type" value="Genomic_DNA"/>
</dbReference>
<dbReference type="Proteomes" id="UP000596092">
    <property type="component" value="Chromosome"/>
</dbReference>
<evidence type="ECO:0000313" key="9">
    <source>
        <dbReference type="Proteomes" id="UP000596092"/>
    </source>
</evidence>
<dbReference type="SUPFAM" id="SSF52833">
    <property type="entry name" value="Thioredoxin-like"/>
    <property type="match status" value="1"/>
</dbReference>
<dbReference type="AlphaFoldDB" id="A0A7T5VF08"/>
<dbReference type="InterPro" id="IPR036249">
    <property type="entry name" value="Thioredoxin-like_sf"/>
</dbReference>
<dbReference type="Gene3D" id="1.10.10.1590">
    <property type="entry name" value="NADH-quinone oxidoreductase subunit E"/>
    <property type="match status" value="1"/>
</dbReference>
<feature type="binding site" evidence="7">
    <location>
        <position position="128"/>
    </location>
    <ligand>
        <name>[2Fe-2S] cluster</name>
        <dbReference type="ChEBI" id="CHEBI:190135"/>
    </ligand>
</feature>
<protein>
    <submittedName>
        <fullName evidence="8">NAD(P)H-dependent oxidoreductase subunit E</fullName>
    </submittedName>
</protein>
<dbReference type="PANTHER" id="PTHR43342">
    <property type="entry name" value="NADH-QUINONE OXIDOREDUCTASE, E SUBUNIT"/>
    <property type="match status" value="1"/>
</dbReference>
<feature type="binding site" evidence="7">
    <location>
        <position position="132"/>
    </location>
    <ligand>
        <name>[2Fe-2S] cluster</name>
        <dbReference type="ChEBI" id="CHEBI:190135"/>
    </ligand>
</feature>
<evidence type="ECO:0000313" key="8">
    <source>
        <dbReference type="EMBL" id="QQG66572.1"/>
    </source>
</evidence>
<keyword evidence="9" id="KW-1185">Reference proteome</keyword>
<keyword evidence="5 7" id="KW-0411">Iron-sulfur</keyword>
<gene>
    <name evidence="8" type="ORF">HP555_12180</name>
</gene>
<evidence type="ECO:0000256" key="6">
    <source>
        <dbReference type="ARBA" id="ARBA00034078"/>
    </source>
</evidence>
<dbReference type="PIRSF" id="PIRSF000216">
    <property type="entry name" value="NADH_DH_24kDa"/>
    <property type="match status" value="1"/>
</dbReference>
<comment type="similarity">
    <text evidence="1">Belongs to the complex I 24 kDa subunit family.</text>
</comment>
<dbReference type="PANTHER" id="PTHR43342:SF2">
    <property type="entry name" value="POTENTIAL NAD-REDUCING HYDROGENASE SUBUNIT"/>
    <property type="match status" value="1"/>
</dbReference>
<dbReference type="Gene3D" id="3.40.30.10">
    <property type="entry name" value="Glutaredoxin"/>
    <property type="match status" value="1"/>
</dbReference>
<keyword evidence="4 7" id="KW-0408">Iron</keyword>
<dbReference type="Pfam" id="PF01257">
    <property type="entry name" value="2Fe-2S_thioredx"/>
    <property type="match status" value="1"/>
</dbReference>
<dbReference type="InterPro" id="IPR002023">
    <property type="entry name" value="NuoE-like"/>
</dbReference>
<dbReference type="KEGG" id="dog:HP555_12180"/>
<organism evidence="8 9">
    <name type="scientific">Desulfobulbus oligotrophicus</name>
    <dbReference type="NCBI Taxonomy" id="1909699"/>
    <lineage>
        <taxon>Bacteria</taxon>
        <taxon>Pseudomonadati</taxon>
        <taxon>Thermodesulfobacteriota</taxon>
        <taxon>Desulfobulbia</taxon>
        <taxon>Desulfobulbales</taxon>
        <taxon>Desulfobulbaceae</taxon>
        <taxon>Desulfobulbus</taxon>
    </lineage>
</organism>